<evidence type="ECO:0000256" key="5">
    <source>
        <dbReference type="PROSITE-ProRule" id="PRU00108"/>
    </source>
</evidence>
<feature type="compositionally biased region" description="Basic and acidic residues" evidence="7">
    <location>
        <begin position="295"/>
        <end position="307"/>
    </location>
</feature>
<keyword evidence="2 5" id="KW-0238">DNA-binding</keyword>
<evidence type="ECO:0000256" key="4">
    <source>
        <dbReference type="ARBA" id="ARBA00023242"/>
    </source>
</evidence>
<gene>
    <name evidence="9" type="ORF">FMOSSE_LOCUS1025</name>
</gene>
<dbReference type="GO" id="GO:0006357">
    <property type="term" value="P:regulation of transcription by RNA polymerase II"/>
    <property type="evidence" value="ECO:0007669"/>
    <property type="project" value="TreeGrafter"/>
</dbReference>
<dbReference type="GO" id="GO:0005634">
    <property type="term" value="C:nucleus"/>
    <property type="evidence" value="ECO:0007669"/>
    <property type="project" value="UniProtKB-SubCell"/>
</dbReference>
<feature type="compositionally biased region" description="Polar residues" evidence="7">
    <location>
        <begin position="145"/>
        <end position="158"/>
    </location>
</feature>
<dbReference type="PROSITE" id="PS50071">
    <property type="entry name" value="HOMEOBOX_2"/>
    <property type="match status" value="1"/>
</dbReference>
<evidence type="ECO:0000313" key="10">
    <source>
        <dbReference type="Proteomes" id="UP000789375"/>
    </source>
</evidence>
<dbReference type="InterPro" id="IPR009057">
    <property type="entry name" value="Homeodomain-like_sf"/>
</dbReference>
<feature type="region of interest" description="Disordered" evidence="7">
    <location>
        <begin position="525"/>
        <end position="641"/>
    </location>
</feature>
<evidence type="ECO:0000256" key="7">
    <source>
        <dbReference type="SAM" id="MobiDB-lite"/>
    </source>
</evidence>
<evidence type="ECO:0000256" key="3">
    <source>
        <dbReference type="ARBA" id="ARBA00023155"/>
    </source>
</evidence>
<feature type="compositionally biased region" description="Polar residues" evidence="7">
    <location>
        <begin position="610"/>
        <end position="641"/>
    </location>
</feature>
<dbReference type="InterPro" id="IPR051000">
    <property type="entry name" value="Homeobox_DNA-bind_prot"/>
</dbReference>
<evidence type="ECO:0000256" key="6">
    <source>
        <dbReference type="RuleBase" id="RU000682"/>
    </source>
</evidence>
<keyword evidence="3 5" id="KW-0371">Homeobox</keyword>
<feature type="compositionally biased region" description="Low complexity" evidence="7">
    <location>
        <begin position="559"/>
        <end position="582"/>
    </location>
</feature>
<evidence type="ECO:0000313" key="9">
    <source>
        <dbReference type="EMBL" id="CAG8443902.1"/>
    </source>
</evidence>
<evidence type="ECO:0000259" key="8">
    <source>
        <dbReference type="PROSITE" id="PS50071"/>
    </source>
</evidence>
<organism evidence="9 10">
    <name type="scientific">Funneliformis mosseae</name>
    <name type="common">Endomycorrhizal fungus</name>
    <name type="synonym">Glomus mosseae</name>
    <dbReference type="NCBI Taxonomy" id="27381"/>
    <lineage>
        <taxon>Eukaryota</taxon>
        <taxon>Fungi</taxon>
        <taxon>Fungi incertae sedis</taxon>
        <taxon>Mucoromycota</taxon>
        <taxon>Glomeromycotina</taxon>
        <taxon>Glomeromycetes</taxon>
        <taxon>Glomerales</taxon>
        <taxon>Glomeraceae</taxon>
        <taxon>Funneliformis</taxon>
    </lineage>
</organism>
<feature type="compositionally biased region" description="Basic residues" evidence="7">
    <location>
        <begin position="9"/>
        <end position="27"/>
    </location>
</feature>
<accession>A0A9N8VA49</accession>
<dbReference type="EMBL" id="CAJVPP010000111">
    <property type="protein sequence ID" value="CAG8443902.1"/>
    <property type="molecule type" value="Genomic_DNA"/>
</dbReference>
<dbReference type="GO" id="GO:0030154">
    <property type="term" value="P:cell differentiation"/>
    <property type="evidence" value="ECO:0007669"/>
    <property type="project" value="TreeGrafter"/>
</dbReference>
<dbReference type="Proteomes" id="UP000789375">
    <property type="component" value="Unassembled WGS sequence"/>
</dbReference>
<dbReference type="CDD" id="cd00086">
    <property type="entry name" value="homeodomain"/>
    <property type="match status" value="1"/>
</dbReference>
<dbReference type="SMART" id="SM00389">
    <property type="entry name" value="HOX"/>
    <property type="match status" value="1"/>
</dbReference>
<protein>
    <submittedName>
        <fullName evidence="9">174_t:CDS:1</fullName>
    </submittedName>
</protein>
<keyword evidence="10" id="KW-1185">Reference proteome</keyword>
<comment type="subcellular location">
    <subcellularLocation>
        <location evidence="1 5 6">Nucleus</location>
    </subcellularLocation>
</comment>
<name>A0A9N8VA49_FUNMO</name>
<dbReference type="SUPFAM" id="SSF46689">
    <property type="entry name" value="Homeodomain-like"/>
    <property type="match status" value="1"/>
</dbReference>
<dbReference type="InterPro" id="IPR001356">
    <property type="entry name" value="HD"/>
</dbReference>
<sequence length="766" mass="84787">MEITMNNAKHARHFNNHDPQKHHHNVSSRRNSEDEDTMIVEVENKNISNNVNNEIVLDDDSEGNIINCQSNTNDNRHKNNNHQQRSSSRISTSFPRRKTSVLDISSLLCELPSASAKSPVYDSASVEEDSMDDVSSPSHLGDTESLGSSRSFQKSRANSSTPATTPPYSPPGISTTMTTDREKQRLFNNNNNSSSDVVVGNLELSQHDQTQHYFNDNNNSSNHHRQQHQDDERYVGQGRFHDDVPWKRPCMVGQDHGSRPVLPPIRSFTDLRSDNNNNNNNEDSNGQFIQSPSADHGKINSQVDHHSSQKSWNHLEQFAAISEAYRTNSSHADIMDTVSSSTARLPPASSLTTQRHHSLESNHRNFQNNNNSNASLFQNGPLSSPLSAQRRHSDLPGFTAASPRNDHPSLVSPDNSYHHHQSNISPYGYERGHYVAAHQQPRPSSYGMHSPQSPNTYPVSHHHGYSVPSHNPYPTPPSKRANANQLKVLNQVFQHTFFPSTELRIQLGKQLGMSPRTVQIWFQNKRQSWRSKSRATNNSLLNNNKDDDGQLDDNSNLDGEANGAGNNENLVSRRSSNSSLSCSDDDETCRRSIPDSPLDVSYPRGDYFTSKRSQMNNSAENVSMASNGDVSSTQNSYMAQHSADNGGEYYNHRSNSNGVHVITGSLHHGASGVLTPTSPLPPPSSLTNQLPSPVYSASSTTTVSNERLPAFASSFAQTYNQNTTSTSSSANNGYDAFANNRLPTPIMANRHQPSSFGYQSTVSSGI</sequence>
<dbReference type="Pfam" id="PF00046">
    <property type="entry name" value="Homeodomain"/>
    <property type="match status" value="1"/>
</dbReference>
<evidence type="ECO:0000256" key="1">
    <source>
        <dbReference type="ARBA" id="ARBA00004123"/>
    </source>
</evidence>
<proteinExistence type="predicted"/>
<dbReference type="AlphaFoldDB" id="A0A9N8VA49"/>
<keyword evidence="4 5" id="KW-0539">Nucleus</keyword>
<feature type="compositionally biased region" description="Polar residues" evidence="7">
    <location>
        <begin position="82"/>
        <end position="94"/>
    </location>
</feature>
<dbReference type="Gene3D" id="1.10.10.60">
    <property type="entry name" value="Homeodomain-like"/>
    <property type="match status" value="1"/>
</dbReference>
<reference evidence="9" key="1">
    <citation type="submission" date="2021-06" db="EMBL/GenBank/DDBJ databases">
        <authorList>
            <person name="Kallberg Y."/>
            <person name="Tangrot J."/>
            <person name="Rosling A."/>
        </authorList>
    </citation>
    <scope>NUCLEOTIDE SEQUENCE</scope>
    <source>
        <strain evidence="9">87-6 pot B 2015</strain>
    </source>
</reference>
<feature type="region of interest" description="Disordered" evidence="7">
    <location>
        <begin position="115"/>
        <end position="176"/>
    </location>
</feature>
<feature type="compositionally biased region" description="Basic and acidic residues" evidence="7">
    <location>
        <begin position="227"/>
        <end position="246"/>
    </location>
</feature>
<feature type="region of interest" description="Disordered" evidence="7">
    <location>
        <begin position="62"/>
        <end position="97"/>
    </location>
</feature>
<dbReference type="PANTHER" id="PTHR24324">
    <property type="entry name" value="HOMEOBOX PROTEIN HHEX"/>
    <property type="match status" value="1"/>
</dbReference>
<feature type="region of interest" description="Disordered" evidence="7">
    <location>
        <begin position="212"/>
        <end position="309"/>
    </location>
</feature>
<feature type="DNA-binding region" description="Homeobox" evidence="5">
    <location>
        <begin position="484"/>
        <end position="533"/>
    </location>
</feature>
<comment type="caution">
    <text evidence="9">The sequence shown here is derived from an EMBL/GenBank/DDBJ whole genome shotgun (WGS) entry which is preliminary data.</text>
</comment>
<dbReference type="GO" id="GO:0000978">
    <property type="term" value="F:RNA polymerase II cis-regulatory region sequence-specific DNA binding"/>
    <property type="evidence" value="ECO:0007669"/>
    <property type="project" value="TreeGrafter"/>
</dbReference>
<feature type="compositionally biased region" description="Low complexity" evidence="7">
    <location>
        <begin position="365"/>
        <end position="379"/>
    </location>
</feature>
<evidence type="ECO:0000256" key="2">
    <source>
        <dbReference type="ARBA" id="ARBA00023125"/>
    </source>
</evidence>
<dbReference type="PANTHER" id="PTHR24324:SF5">
    <property type="entry name" value="HEMATOPOIETICALLY-EXPRESSED HOMEOBOX PROTEIN HHEX"/>
    <property type="match status" value="1"/>
</dbReference>
<feature type="compositionally biased region" description="Polar residues" evidence="7">
    <location>
        <begin position="337"/>
        <end position="353"/>
    </location>
</feature>
<feature type="region of interest" description="Disordered" evidence="7">
    <location>
        <begin position="337"/>
        <end position="427"/>
    </location>
</feature>
<feature type="region of interest" description="Disordered" evidence="7">
    <location>
        <begin position="1"/>
        <end position="35"/>
    </location>
</feature>
<feature type="domain" description="Homeobox" evidence="8">
    <location>
        <begin position="482"/>
        <end position="532"/>
    </location>
</feature>
<feature type="compositionally biased region" description="Polar residues" evidence="7">
    <location>
        <begin position="282"/>
        <end position="293"/>
    </location>
</feature>
<feature type="region of interest" description="Disordered" evidence="7">
    <location>
        <begin position="439"/>
        <end position="481"/>
    </location>
</feature>